<keyword evidence="2" id="KW-0677">Repeat</keyword>
<accession>A0AAV5MP76</accession>
<evidence type="ECO:0000313" key="5">
    <source>
        <dbReference type="Proteomes" id="UP001054252"/>
    </source>
</evidence>
<dbReference type="PROSITE" id="PS51473">
    <property type="entry name" value="GNK2"/>
    <property type="match status" value="1"/>
</dbReference>
<organism evidence="4 5">
    <name type="scientific">Rubroshorea leprosula</name>
    <dbReference type="NCBI Taxonomy" id="152421"/>
    <lineage>
        <taxon>Eukaryota</taxon>
        <taxon>Viridiplantae</taxon>
        <taxon>Streptophyta</taxon>
        <taxon>Embryophyta</taxon>
        <taxon>Tracheophyta</taxon>
        <taxon>Spermatophyta</taxon>
        <taxon>Magnoliopsida</taxon>
        <taxon>eudicotyledons</taxon>
        <taxon>Gunneridae</taxon>
        <taxon>Pentapetalae</taxon>
        <taxon>rosids</taxon>
        <taxon>malvids</taxon>
        <taxon>Malvales</taxon>
        <taxon>Dipterocarpaceae</taxon>
        <taxon>Rubroshorea</taxon>
    </lineage>
</organism>
<keyword evidence="5" id="KW-1185">Reference proteome</keyword>
<dbReference type="Proteomes" id="UP001054252">
    <property type="component" value="Unassembled WGS sequence"/>
</dbReference>
<name>A0AAV5MP76_9ROSI</name>
<evidence type="ECO:0000313" key="4">
    <source>
        <dbReference type="EMBL" id="GKV51223.1"/>
    </source>
</evidence>
<feature type="domain" description="Gnk2-homologous" evidence="3">
    <location>
        <begin position="54"/>
        <end position="156"/>
    </location>
</feature>
<feature type="non-terminal residue" evidence="4">
    <location>
        <position position="1"/>
    </location>
</feature>
<dbReference type="Pfam" id="PF01657">
    <property type="entry name" value="Stress-antifung"/>
    <property type="match status" value="1"/>
</dbReference>
<dbReference type="PANTHER" id="PTHR32099:SF51">
    <property type="entry name" value="CYSTEINE-RICH RECEPTOR-LIKE PROTEIN KINASE 25 ISOFORM X1"/>
    <property type="match status" value="1"/>
</dbReference>
<dbReference type="CDD" id="cd23509">
    <property type="entry name" value="Gnk2-like"/>
    <property type="match status" value="1"/>
</dbReference>
<proteinExistence type="predicted"/>
<dbReference type="InterPro" id="IPR038408">
    <property type="entry name" value="GNK2_sf"/>
</dbReference>
<gene>
    <name evidence="4" type="ORF">SLEP1_g57892</name>
</gene>
<sequence>SWTLHSRRKPGCLHKLSEQHQIQENCNNNTEAVGWSHLCMARSSSRDIFGPEETLPDYFVPSYQFVSDVNQFNVTLNSLLEDLTNRAAAGGRYAATDPTDLITIDASVQCSPDLSQQECRNCLETAGGKIQQYCYARIGCRILQPNCVLKYEAEDGLSRPSRPPSSPPRPTQGRVYARYSNFMLAGT</sequence>
<dbReference type="PANTHER" id="PTHR32099">
    <property type="entry name" value="CYSTEINE-RICH REPEAT SECRETORY PROTEIN"/>
    <property type="match status" value="1"/>
</dbReference>
<dbReference type="EMBL" id="BPVZ01000458">
    <property type="protein sequence ID" value="GKV51223.1"/>
    <property type="molecule type" value="Genomic_DNA"/>
</dbReference>
<protein>
    <recommendedName>
        <fullName evidence="3">Gnk2-homologous domain-containing protein</fullName>
    </recommendedName>
</protein>
<reference evidence="4 5" key="1">
    <citation type="journal article" date="2021" name="Commun. Biol.">
        <title>The genome of Shorea leprosula (Dipterocarpaceae) highlights the ecological relevance of drought in aseasonal tropical rainforests.</title>
        <authorList>
            <person name="Ng K.K.S."/>
            <person name="Kobayashi M.J."/>
            <person name="Fawcett J.A."/>
            <person name="Hatakeyama M."/>
            <person name="Paape T."/>
            <person name="Ng C.H."/>
            <person name="Ang C.C."/>
            <person name="Tnah L.H."/>
            <person name="Lee C.T."/>
            <person name="Nishiyama T."/>
            <person name="Sese J."/>
            <person name="O'Brien M.J."/>
            <person name="Copetti D."/>
            <person name="Mohd Noor M.I."/>
            <person name="Ong R.C."/>
            <person name="Putra M."/>
            <person name="Sireger I.Z."/>
            <person name="Indrioko S."/>
            <person name="Kosugi Y."/>
            <person name="Izuno A."/>
            <person name="Isagi Y."/>
            <person name="Lee S.L."/>
            <person name="Shimizu K.K."/>
        </authorList>
    </citation>
    <scope>NUCLEOTIDE SEQUENCE [LARGE SCALE GENOMIC DNA]</scope>
    <source>
        <strain evidence="4">214</strain>
    </source>
</reference>
<evidence type="ECO:0000256" key="2">
    <source>
        <dbReference type="ARBA" id="ARBA00022737"/>
    </source>
</evidence>
<evidence type="ECO:0000259" key="3">
    <source>
        <dbReference type="PROSITE" id="PS51473"/>
    </source>
</evidence>
<keyword evidence="1" id="KW-0732">Signal</keyword>
<dbReference type="InterPro" id="IPR002902">
    <property type="entry name" value="GNK2"/>
</dbReference>
<comment type="caution">
    <text evidence="4">The sequence shown here is derived from an EMBL/GenBank/DDBJ whole genome shotgun (WGS) entry which is preliminary data.</text>
</comment>
<evidence type="ECO:0000256" key="1">
    <source>
        <dbReference type="ARBA" id="ARBA00022729"/>
    </source>
</evidence>
<dbReference type="Gene3D" id="3.30.430.20">
    <property type="entry name" value="Gnk2 domain, C-X8-C-X2-C motif"/>
    <property type="match status" value="1"/>
</dbReference>
<dbReference type="AlphaFoldDB" id="A0AAV5MP76"/>